<dbReference type="Proteomes" id="UP001589788">
    <property type="component" value="Unassembled WGS sequence"/>
</dbReference>
<dbReference type="EMBL" id="JBHLYQ010000075">
    <property type="protein sequence ID" value="MFC0082158.1"/>
    <property type="molecule type" value="Genomic_DNA"/>
</dbReference>
<dbReference type="CDD" id="cd03801">
    <property type="entry name" value="GT4_PimA-like"/>
    <property type="match status" value="1"/>
</dbReference>
<dbReference type="GO" id="GO:0016757">
    <property type="term" value="F:glycosyltransferase activity"/>
    <property type="evidence" value="ECO:0007669"/>
    <property type="project" value="UniProtKB-KW"/>
</dbReference>
<accession>A0ABV6C384</accession>
<reference evidence="3 4" key="1">
    <citation type="submission" date="2024-09" db="EMBL/GenBank/DDBJ databases">
        <authorList>
            <person name="Sun Q."/>
            <person name="Mori K."/>
        </authorList>
    </citation>
    <scope>NUCLEOTIDE SEQUENCE [LARGE SCALE GENOMIC DNA]</scope>
    <source>
        <strain evidence="3 4">JCM 15389</strain>
    </source>
</reference>
<evidence type="ECO:0000313" key="4">
    <source>
        <dbReference type="Proteomes" id="UP001589788"/>
    </source>
</evidence>
<dbReference type="Gene3D" id="3.40.50.2000">
    <property type="entry name" value="Glycogen Phosphorylase B"/>
    <property type="match status" value="2"/>
</dbReference>
<gene>
    <name evidence="3" type="ORF">ACFFRE_08355</name>
</gene>
<evidence type="ECO:0000313" key="3">
    <source>
        <dbReference type="EMBL" id="MFC0082158.1"/>
    </source>
</evidence>
<feature type="domain" description="Glycosyl transferase family 1" evidence="2">
    <location>
        <begin position="219"/>
        <end position="366"/>
    </location>
</feature>
<comment type="caution">
    <text evidence="3">The sequence shown here is derived from an EMBL/GenBank/DDBJ whole genome shotgun (WGS) entry which is preliminary data.</text>
</comment>
<dbReference type="InterPro" id="IPR001296">
    <property type="entry name" value="Glyco_trans_1"/>
</dbReference>
<evidence type="ECO:0000256" key="1">
    <source>
        <dbReference type="SAM" id="MobiDB-lite"/>
    </source>
</evidence>
<dbReference type="Pfam" id="PF00534">
    <property type="entry name" value="Glycos_transf_1"/>
    <property type="match status" value="1"/>
</dbReference>
<keyword evidence="3" id="KW-0328">Glycosyltransferase</keyword>
<sequence length="416" mass="45188">MRVGFVTPRYGPEIMGGAESAARMLAEHLQARDGVEVEVFTTCALDHLTWKDELPPGVSELNGVRVRRFPSRAGRSAAFYGLDGRLRLAPREASLQEAERWVQLNGPVVPALVDALARSDLDVVCFYPYLYYPTVRAIGRVPMPAVLHPAAHDEPALYLPVFGRTFASADALCYHTEAERRLVQQVYPETAATPQLVLGLGVATPPPARRPGGEVLGLGDRPYLVSVGRVDEHKGSVMLARFFAAYKERHPGPLALALVGPVAAEVPAHPDVVVTGVLDEQDKRDVVADALVAVSPSALESFSLVVLEAWTLGVPVMVNGTCGPTRGHCEHAGGGLWFTSYEEFEVGLERLLADPVLRRTLGQAGRAYVDRHYRWPVLIDRYLAFLEGVLARGKGRRGSSGRADQPARGRRAQALA</sequence>
<organism evidence="3 4">
    <name type="scientific">Aciditerrimonas ferrireducens</name>
    <dbReference type="NCBI Taxonomy" id="667306"/>
    <lineage>
        <taxon>Bacteria</taxon>
        <taxon>Bacillati</taxon>
        <taxon>Actinomycetota</taxon>
        <taxon>Acidimicrobiia</taxon>
        <taxon>Acidimicrobiales</taxon>
        <taxon>Acidimicrobiaceae</taxon>
        <taxon>Aciditerrimonas</taxon>
    </lineage>
</organism>
<protein>
    <submittedName>
        <fullName evidence="3">Glycosyltransferase family 4 protein</fullName>
        <ecNumber evidence="3">2.4.-.-</ecNumber>
    </submittedName>
</protein>
<proteinExistence type="predicted"/>
<dbReference type="PANTHER" id="PTHR45947">
    <property type="entry name" value="SULFOQUINOVOSYL TRANSFERASE SQD2"/>
    <property type="match status" value="1"/>
</dbReference>
<dbReference type="InterPro" id="IPR050194">
    <property type="entry name" value="Glycosyltransferase_grp1"/>
</dbReference>
<dbReference type="EC" id="2.4.-.-" evidence="3"/>
<dbReference type="RefSeq" id="WP_377789627.1">
    <property type="nucleotide sequence ID" value="NZ_JBHLYQ010000075.1"/>
</dbReference>
<feature type="region of interest" description="Disordered" evidence="1">
    <location>
        <begin position="394"/>
        <end position="416"/>
    </location>
</feature>
<name>A0ABV6C384_9ACTN</name>
<dbReference type="SUPFAM" id="SSF53756">
    <property type="entry name" value="UDP-Glycosyltransferase/glycogen phosphorylase"/>
    <property type="match status" value="1"/>
</dbReference>
<keyword evidence="4" id="KW-1185">Reference proteome</keyword>
<dbReference type="PANTHER" id="PTHR45947:SF3">
    <property type="entry name" value="SULFOQUINOVOSYL TRANSFERASE SQD2"/>
    <property type="match status" value="1"/>
</dbReference>
<evidence type="ECO:0000259" key="2">
    <source>
        <dbReference type="Pfam" id="PF00534"/>
    </source>
</evidence>
<keyword evidence="3" id="KW-0808">Transferase</keyword>